<keyword evidence="1" id="KW-1133">Transmembrane helix</keyword>
<evidence type="ECO:0000313" key="3">
    <source>
        <dbReference type="Proteomes" id="UP000596276"/>
    </source>
</evidence>
<dbReference type="Proteomes" id="UP000596276">
    <property type="component" value="Chromosome 8"/>
</dbReference>
<proteinExistence type="predicted"/>
<feature type="transmembrane region" description="Helical" evidence="1">
    <location>
        <begin position="87"/>
        <end position="111"/>
    </location>
</feature>
<sequence length="124" mass="13439">MVTLKRKETELAAGSKLRAVSTVANLAEKSPDSDNALKVLPQGSKPWYRTWHLVKLNLILMVSLVSSASVGYDGLSSCSLMDLKLSLTAIVFAGSMMNFCTEILTVIIPLLKIETSVLVSLKAR</sequence>
<protein>
    <submittedName>
        <fullName evidence="2">Uncharacterized protein</fullName>
    </submittedName>
</protein>
<dbReference type="AlphaFoldDB" id="A0A7U2R3H5"/>
<evidence type="ECO:0000313" key="2">
    <source>
        <dbReference type="EMBL" id="QRD93190.1"/>
    </source>
</evidence>
<name>A0A7U2R3H5_ASPFN</name>
<gene>
    <name evidence="2" type="ORF">F9C07_2111143</name>
</gene>
<accession>A0A7U2R3H5</accession>
<organism evidence="2 3">
    <name type="scientific">Aspergillus flavus (strain ATCC 200026 / FGSC A1120 / IAM 13836 / NRRL 3357 / JCM 12722 / SRRC 167)</name>
    <dbReference type="NCBI Taxonomy" id="332952"/>
    <lineage>
        <taxon>Eukaryota</taxon>
        <taxon>Fungi</taxon>
        <taxon>Dikarya</taxon>
        <taxon>Ascomycota</taxon>
        <taxon>Pezizomycotina</taxon>
        <taxon>Eurotiomycetes</taxon>
        <taxon>Eurotiomycetidae</taxon>
        <taxon>Eurotiales</taxon>
        <taxon>Aspergillaceae</taxon>
        <taxon>Aspergillus</taxon>
        <taxon>Aspergillus subgen. Circumdati</taxon>
    </lineage>
</organism>
<dbReference type="EMBL" id="CP044616">
    <property type="protein sequence ID" value="QRD93190.1"/>
    <property type="molecule type" value="Genomic_DNA"/>
</dbReference>
<dbReference type="VEuPathDB" id="FungiDB:F9C07_2111143"/>
<reference evidence="3" key="1">
    <citation type="journal article" date="2021" name="G3 (Bethesda)">
        <title>Chromosome assembled and annotated genome sequence of Aspergillus flavus NRRL 3357.</title>
        <authorList>
            <person name="Skerker J.M."/>
            <person name="Pianalto K.M."/>
            <person name="Mondo S.J."/>
            <person name="Yang K."/>
            <person name="Arkin A.P."/>
            <person name="Keller N.P."/>
            <person name="Grigoriev I.V."/>
            <person name="Louise Glass N.L."/>
        </authorList>
    </citation>
    <scope>NUCLEOTIDE SEQUENCE [LARGE SCALE GENOMIC DNA]</scope>
    <source>
        <strain evidence="3">ATCC 200026 / FGSC A1120 / IAM 13836 / NRRL 3357 / JCM 12722 / SRRC 167</strain>
    </source>
</reference>
<evidence type="ECO:0000256" key="1">
    <source>
        <dbReference type="SAM" id="Phobius"/>
    </source>
</evidence>
<keyword evidence="1" id="KW-0812">Transmembrane</keyword>
<keyword evidence="1" id="KW-0472">Membrane</keyword>
<dbReference type="VEuPathDB" id="FungiDB:AFLA_013218"/>
<feature type="transmembrane region" description="Helical" evidence="1">
    <location>
        <begin position="56"/>
        <end position="75"/>
    </location>
</feature>
<keyword evidence="3" id="KW-1185">Reference proteome</keyword>